<protein>
    <submittedName>
        <fullName evidence="5">Acetylornithine deacetylase/succinyl-diaminopimelate desuccinylase-like protein</fullName>
    </submittedName>
</protein>
<evidence type="ECO:0000313" key="5">
    <source>
        <dbReference type="EMBL" id="MCS3903431.1"/>
    </source>
</evidence>
<sequence length="474" mass="51142">MDTTALKQAIEQRWQDSVLPELVQYIKVPNKSPLFDPDWAEHGYMDTAVEQFADWCGREGPADMQLEIVRLAGRTPLLYIEIPASGDSDETVLLYGHLDKQPEMTGWRAGLGPWQPVIEGDRLYGRGGADDGYATFASLLAVRMLAEQDLPHARCVILIEASEESGSPDLPAYIDHLSARIGTPALVICLDSGCGNYDQLWCTTSLRGLVGGDLCVEVLDEGVHSGDASGIVPSSFRLTRQLLERIEDAGDGRIRVDACHVDIPATRRQQAERAAAVLGNSCYERFPFASDTQPNSIEPAELILNRTWRPALEITGAAGLPPLADAGNVLRPATTLKLSLRLPPTCDAAAAAAALKQALESAPPQGCRVHFNPEWCAGGWHAPLLPDWLDQALDQASQQHFGKPVMHMGEGGSIPFMGMLGEKFPQAQFLVTGVLGPQSNAHGPNEFLHLPTAMKLTACVAEILAAHDQAGARA</sequence>
<keyword evidence="3" id="KW-0378">Hydrolase</keyword>
<evidence type="ECO:0000256" key="3">
    <source>
        <dbReference type="ARBA" id="ARBA00022801"/>
    </source>
</evidence>
<evidence type="ECO:0000256" key="2">
    <source>
        <dbReference type="ARBA" id="ARBA00022723"/>
    </source>
</evidence>
<dbReference type="AlphaFoldDB" id="A0AAE3L1Q0"/>
<dbReference type="GO" id="GO:0006508">
    <property type="term" value="P:proteolysis"/>
    <property type="evidence" value="ECO:0007669"/>
    <property type="project" value="UniProtKB-KW"/>
</dbReference>
<evidence type="ECO:0000259" key="4">
    <source>
        <dbReference type="Pfam" id="PF07687"/>
    </source>
</evidence>
<name>A0AAE3L1Q0_9GAMM</name>
<dbReference type="Pfam" id="PF07687">
    <property type="entry name" value="M20_dimer"/>
    <property type="match status" value="1"/>
</dbReference>
<keyword evidence="1" id="KW-0645">Protease</keyword>
<evidence type="ECO:0000313" key="6">
    <source>
        <dbReference type="Proteomes" id="UP001204445"/>
    </source>
</evidence>
<dbReference type="Gene3D" id="3.40.630.10">
    <property type="entry name" value="Zn peptidases"/>
    <property type="match status" value="1"/>
</dbReference>
<feature type="domain" description="Peptidase M20 dimerisation" evidence="4">
    <location>
        <begin position="205"/>
        <end position="366"/>
    </location>
</feature>
<dbReference type="Proteomes" id="UP001204445">
    <property type="component" value="Unassembled WGS sequence"/>
</dbReference>
<comment type="caution">
    <text evidence="5">The sequence shown here is derived from an EMBL/GenBank/DDBJ whole genome shotgun (WGS) entry which is preliminary data.</text>
</comment>
<dbReference type="PANTHER" id="PTHR43270">
    <property type="entry name" value="BETA-ALA-HIS DIPEPTIDASE"/>
    <property type="match status" value="1"/>
</dbReference>
<dbReference type="EMBL" id="JANUCT010000008">
    <property type="protein sequence ID" value="MCS3903431.1"/>
    <property type="molecule type" value="Genomic_DNA"/>
</dbReference>
<dbReference type="PANTHER" id="PTHR43270:SF4">
    <property type="entry name" value="CARNOSINE DIPEPTIDASE 2, ISOFORM A"/>
    <property type="match status" value="1"/>
</dbReference>
<dbReference type="GO" id="GO:0008233">
    <property type="term" value="F:peptidase activity"/>
    <property type="evidence" value="ECO:0007669"/>
    <property type="project" value="UniProtKB-KW"/>
</dbReference>
<accession>A0AAE3L1Q0</accession>
<dbReference type="RefSeq" id="WP_259055192.1">
    <property type="nucleotide sequence ID" value="NZ_JANUCT010000008.1"/>
</dbReference>
<proteinExistence type="predicted"/>
<dbReference type="InterPro" id="IPR011650">
    <property type="entry name" value="Peptidase_M20_dimer"/>
</dbReference>
<keyword evidence="6" id="KW-1185">Reference proteome</keyword>
<dbReference type="Pfam" id="PF01546">
    <property type="entry name" value="Peptidase_M20"/>
    <property type="match status" value="1"/>
</dbReference>
<dbReference type="InterPro" id="IPR051458">
    <property type="entry name" value="Cyt/Met_Dipeptidase"/>
</dbReference>
<dbReference type="SUPFAM" id="SSF53187">
    <property type="entry name" value="Zn-dependent exopeptidases"/>
    <property type="match status" value="1"/>
</dbReference>
<keyword evidence="2" id="KW-0479">Metal-binding</keyword>
<evidence type="ECO:0000256" key="1">
    <source>
        <dbReference type="ARBA" id="ARBA00022670"/>
    </source>
</evidence>
<reference evidence="5" key="1">
    <citation type="submission" date="2022-08" db="EMBL/GenBank/DDBJ databases">
        <title>Genomic Encyclopedia of Type Strains, Phase III (KMG-III): the genomes of soil and plant-associated and newly described type strains.</title>
        <authorList>
            <person name="Whitman W."/>
        </authorList>
    </citation>
    <scope>NUCLEOTIDE SEQUENCE</scope>
    <source>
        <strain evidence="5">HMT 1</strain>
    </source>
</reference>
<organism evidence="5 6">
    <name type="scientific">Methylohalomonas lacus</name>
    <dbReference type="NCBI Taxonomy" id="398773"/>
    <lineage>
        <taxon>Bacteria</taxon>
        <taxon>Pseudomonadati</taxon>
        <taxon>Pseudomonadota</taxon>
        <taxon>Gammaproteobacteria</taxon>
        <taxon>Methylohalomonadales</taxon>
        <taxon>Methylohalomonadaceae</taxon>
        <taxon>Methylohalomonas</taxon>
    </lineage>
</organism>
<dbReference type="Gene3D" id="3.30.70.360">
    <property type="match status" value="1"/>
</dbReference>
<gene>
    <name evidence="5" type="ORF">J2T55_001452</name>
</gene>
<dbReference type="CDD" id="cd05682">
    <property type="entry name" value="M20_dipept_dapE"/>
    <property type="match status" value="1"/>
</dbReference>
<dbReference type="InterPro" id="IPR002933">
    <property type="entry name" value="Peptidase_M20"/>
</dbReference>
<dbReference type="GO" id="GO:0046872">
    <property type="term" value="F:metal ion binding"/>
    <property type="evidence" value="ECO:0007669"/>
    <property type="project" value="UniProtKB-KW"/>
</dbReference>